<proteinExistence type="predicted"/>
<accession>A0ACC1B7Y7</accession>
<evidence type="ECO:0000313" key="1">
    <source>
        <dbReference type="EMBL" id="KAJ0094943.1"/>
    </source>
</evidence>
<reference evidence="2" key="1">
    <citation type="journal article" date="2023" name="G3 (Bethesda)">
        <title>Genome assembly and association tests identify interacting loci associated with vigor, precocity, and sex in interspecific pistachio rootstocks.</title>
        <authorList>
            <person name="Palmer W."/>
            <person name="Jacygrad E."/>
            <person name="Sagayaradj S."/>
            <person name="Cavanaugh K."/>
            <person name="Han R."/>
            <person name="Bertier L."/>
            <person name="Beede B."/>
            <person name="Kafkas S."/>
            <person name="Golino D."/>
            <person name="Preece J."/>
            <person name="Michelmore R."/>
        </authorList>
    </citation>
    <scope>NUCLEOTIDE SEQUENCE [LARGE SCALE GENOMIC DNA]</scope>
</reference>
<sequence length="73" mass="8021">MGLSLFVSSVGAMMVVFCATMFIVFQHGMLWVPVLITTMAVFACFVYCERLLRAIVDVSHPATASGSPFKEEK</sequence>
<dbReference type="EMBL" id="CM047902">
    <property type="protein sequence ID" value="KAJ0094943.1"/>
    <property type="molecule type" value="Genomic_DNA"/>
</dbReference>
<evidence type="ECO:0000313" key="2">
    <source>
        <dbReference type="Proteomes" id="UP001164250"/>
    </source>
</evidence>
<name>A0ACC1B7Y7_9ROSI</name>
<keyword evidence="2" id="KW-1185">Reference proteome</keyword>
<dbReference type="Proteomes" id="UP001164250">
    <property type="component" value="Chromosome 6"/>
</dbReference>
<protein>
    <submittedName>
        <fullName evidence="1">Uncharacterized protein</fullName>
    </submittedName>
</protein>
<gene>
    <name evidence="1" type="ORF">Patl1_15418</name>
</gene>
<comment type="caution">
    <text evidence="1">The sequence shown here is derived from an EMBL/GenBank/DDBJ whole genome shotgun (WGS) entry which is preliminary data.</text>
</comment>
<organism evidence="1 2">
    <name type="scientific">Pistacia atlantica</name>
    <dbReference type="NCBI Taxonomy" id="434234"/>
    <lineage>
        <taxon>Eukaryota</taxon>
        <taxon>Viridiplantae</taxon>
        <taxon>Streptophyta</taxon>
        <taxon>Embryophyta</taxon>
        <taxon>Tracheophyta</taxon>
        <taxon>Spermatophyta</taxon>
        <taxon>Magnoliopsida</taxon>
        <taxon>eudicotyledons</taxon>
        <taxon>Gunneridae</taxon>
        <taxon>Pentapetalae</taxon>
        <taxon>rosids</taxon>
        <taxon>malvids</taxon>
        <taxon>Sapindales</taxon>
        <taxon>Anacardiaceae</taxon>
        <taxon>Pistacia</taxon>
    </lineage>
</organism>